<dbReference type="AlphaFoldDB" id="A0A8H4QTK3"/>
<accession>A0A8H4QTK3</accession>
<dbReference type="EMBL" id="JAACJL010000031">
    <property type="protein sequence ID" value="KAF4616611.1"/>
    <property type="molecule type" value="Genomic_DNA"/>
</dbReference>
<proteinExistence type="predicted"/>
<organism evidence="1 2">
    <name type="scientific">Agrocybe pediades</name>
    <dbReference type="NCBI Taxonomy" id="84607"/>
    <lineage>
        <taxon>Eukaryota</taxon>
        <taxon>Fungi</taxon>
        <taxon>Dikarya</taxon>
        <taxon>Basidiomycota</taxon>
        <taxon>Agaricomycotina</taxon>
        <taxon>Agaricomycetes</taxon>
        <taxon>Agaricomycetidae</taxon>
        <taxon>Agaricales</taxon>
        <taxon>Agaricineae</taxon>
        <taxon>Strophariaceae</taxon>
        <taxon>Agrocybe</taxon>
    </lineage>
</organism>
<name>A0A8H4QTK3_9AGAR</name>
<comment type="caution">
    <text evidence="1">The sequence shown here is derived from an EMBL/GenBank/DDBJ whole genome shotgun (WGS) entry which is preliminary data.</text>
</comment>
<sequence length="106" mass="11894">MNSSRYIPTNPTLQVIINSDYKEFNSTHTASVQSSWTSLNGSERCRYSEAPKSVLYAKEKGGVGGIIGKGTDLTIRMFRDRVMGLRITSTTLTYIKKVKDIGGRWR</sequence>
<reference evidence="1 2" key="1">
    <citation type="submission" date="2019-12" db="EMBL/GenBank/DDBJ databases">
        <authorList>
            <person name="Floudas D."/>
            <person name="Bentzer J."/>
            <person name="Ahren D."/>
            <person name="Johansson T."/>
            <person name="Persson P."/>
            <person name="Tunlid A."/>
        </authorList>
    </citation>
    <scope>NUCLEOTIDE SEQUENCE [LARGE SCALE GENOMIC DNA]</scope>
    <source>
        <strain evidence="1 2">CBS 102.39</strain>
    </source>
</reference>
<evidence type="ECO:0000313" key="2">
    <source>
        <dbReference type="Proteomes" id="UP000521872"/>
    </source>
</evidence>
<protein>
    <submittedName>
        <fullName evidence="1">Uncharacterized protein</fullName>
    </submittedName>
</protein>
<dbReference type="Proteomes" id="UP000521872">
    <property type="component" value="Unassembled WGS sequence"/>
</dbReference>
<evidence type="ECO:0000313" key="1">
    <source>
        <dbReference type="EMBL" id="KAF4616611.1"/>
    </source>
</evidence>
<gene>
    <name evidence="1" type="ORF">D9613_008518</name>
</gene>
<keyword evidence="2" id="KW-1185">Reference proteome</keyword>